<name>U3GV20_9CORY</name>
<dbReference type="GeneID" id="78249803"/>
<dbReference type="HOGENOM" id="CLU_034641_3_0_11"/>
<protein>
    <recommendedName>
        <fullName evidence="11">Polyprenol-phosphate-mannose-dependent alpha-(1-2)-phosphatidylinositol mannoside mannosyltransferase</fullName>
    </recommendedName>
</protein>
<keyword evidence="6 8" id="KW-0472">Membrane</keyword>
<feature type="transmembrane region" description="Helical" evidence="8">
    <location>
        <begin position="163"/>
        <end position="185"/>
    </location>
</feature>
<sequence length="397" mass="42768">MSINKHSTLAGVGLGFSLVYLGMLVNMAYNGFQMDLQVFQDAGFAIVRDEPLFDGFHTRSGFAFIYPPFAALLMAPMSVIGAVPLQLAWAAVEAFSVAVTIYGGLRLARVDKDHAWCWAACLLGIGLWIEPIRNGLFFGQVDIVLVALVVADLAGMTPRRFRGVLIGIAAGIKITPLAFLLILALRKDVASILRAIVTLAATIVIGFAARPSDSRLFWTEVVLDTNRAGDKSFFRNQALTGLLSRHGLTPDTALFVGVWAVLVAIVLIIALYALVVLTKRGDQLGVLFVFALLVCTAQPYAVTHHWAIMSVLVPLVAVQFARGFEYKWWCVLLLVIQGAGPNWLADPDRGFSSNPVLSALGDIQGVTAIIALVCCALLVRRGMVLTPPPQQPVAATV</sequence>
<gene>
    <name evidence="9" type="ORF">CARG_05110</name>
</gene>
<evidence type="ECO:0000256" key="2">
    <source>
        <dbReference type="ARBA" id="ARBA00022475"/>
    </source>
</evidence>
<dbReference type="Proteomes" id="UP000016943">
    <property type="component" value="Chromosome"/>
</dbReference>
<accession>U3GV20</accession>
<evidence type="ECO:0000256" key="3">
    <source>
        <dbReference type="ARBA" id="ARBA00022679"/>
    </source>
</evidence>
<keyword evidence="10" id="KW-1185">Reference proteome</keyword>
<dbReference type="PATRIC" id="fig|1348662.3.peg.1003"/>
<evidence type="ECO:0000256" key="7">
    <source>
        <dbReference type="ARBA" id="ARBA00024033"/>
    </source>
</evidence>
<evidence type="ECO:0000256" key="5">
    <source>
        <dbReference type="ARBA" id="ARBA00022989"/>
    </source>
</evidence>
<evidence type="ECO:0000313" key="10">
    <source>
        <dbReference type="Proteomes" id="UP000016943"/>
    </source>
</evidence>
<feature type="transmembrane region" description="Helical" evidence="8">
    <location>
        <begin position="87"/>
        <end position="107"/>
    </location>
</feature>
<feature type="transmembrane region" description="Helical" evidence="8">
    <location>
        <begin position="306"/>
        <end position="321"/>
    </location>
</feature>
<dbReference type="EMBL" id="CP006365">
    <property type="protein sequence ID" value="AGU15159.1"/>
    <property type="molecule type" value="Genomic_DNA"/>
</dbReference>
<feature type="transmembrane region" description="Helical" evidence="8">
    <location>
        <begin position="192"/>
        <end position="209"/>
    </location>
</feature>
<feature type="transmembrane region" description="Helical" evidence="8">
    <location>
        <begin position="357"/>
        <end position="379"/>
    </location>
</feature>
<keyword evidence="4 8" id="KW-0812">Transmembrane</keyword>
<feature type="transmembrane region" description="Helical" evidence="8">
    <location>
        <begin position="61"/>
        <end position="80"/>
    </location>
</feature>
<organism evidence="9 10">
    <name type="scientific">Corynebacterium argentoratense DSM 44202</name>
    <dbReference type="NCBI Taxonomy" id="1348662"/>
    <lineage>
        <taxon>Bacteria</taxon>
        <taxon>Bacillati</taxon>
        <taxon>Actinomycetota</taxon>
        <taxon>Actinomycetes</taxon>
        <taxon>Mycobacteriales</taxon>
        <taxon>Corynebacteriaceae</taxon>
        <taxon>Corynebacterium</taxon>
    </lineage>
</organism>
<evidence type="ECO:0000313" key="9">
    <source>
        <dbReference type="EMBL" id="AGU15159.1"/>
    </source>
</evidence>
<evidence type="ECO:0000256" key="6">
    <source>
        <dbReference type="ARBA" id="ARBA00023136"/>
    </source>
</evidence>
<evidence type="ECO:0000256" key="1">
    <source>
        <dbReference type="ARBA" id="ARBA00004651"/>
    </source>
</evidence>
<reference evidence="9 10" key="1">
    <citation type="journal article" date="2013" name="Genome Announc.">
        <title>Whole-Genome Sequence of the Clinical Strain Corynebacterium argentoratense DSM 44202, Isolated from a Human Throat Specimen.</title>
        <authorList>
            <person name="Bomholt C."/>
            <person name="Glaub A."/>
            <person name="Gravermann K."/>
            <person name="Albersmeier A."/>
            <person name="Brinkrolf K."/>
            <person name="Ruckert C."/>
            <person name="Tauch A."/>
        </authorList>
    </citation>
    <scope>NUCLEOTIDE SEQUENCE [LARGE SCALE GENOMIC DNA]</scope>
    <source>
        <strain evidence="9">DSM 44202</strain>
    </source>
</reference>
<dbReference type="AlphaFoldDB" id="U3GV20"/>
<keyword evidence="3" id="KW-0808">Transferase</keyword>
<dbReference type="KEGG" id="caz:CARG_05110"/>
<proteinExistence type="inferred from homology"/>
<dbReference type="InterPro" id="IPR018584">
    <property type="entry name" value="GT87"/>
</dbReference>
<keyword evidence="5 8" id="KW-1133">Transmembrane helix</keyword>
<comment type="similarity">
    <text evidence="7">Belongs to the glycosyltransferase 87 family.</text>
</comment>
<comment type="subcellular location">
    <subcellularLocation>
        <location evidence="1">Cell membrane</location>
        <topology evidence="1">Multi-pass membrane protein</topology>
    </subcellularLocation>
</comment>
<feature type="transmembrane region" description="Helical" evidence="8">
    <location>
        <begin position="284"/>
        <end position="300"/>
    </location>
</feature>
<feature type="transmembrane region" description="Helical" evidence="8">
    <location>
        <begin position="328"/>
        <end position="345"/>
    </location>
</feature>
<feature type="transmembrane region" description="Helical" evidence="8">
    <location>
        <begin position="113"/>
        <end position="129"/>
    </location>
</feature>
<dbReference type="RefSeq" id="WP_020976312.1">
    <property type="nucleotide sequence ID" value="NC_022198.1"/>
</dbReference>
<keyword evidence="2" id="KW-1003">Cell membrane</keyword>
<evidence type="ECO:0008006" key="11">
    <source>
        <dbReference type="Google" id="ProtNLM"/>
    </source>
</evidence>
<dbReference type="Pfam" id="PF09594">
    <property type="entry name" value="GT87"/>
    <property type="match status" value="1"/>
</dbReference>
<dbReference type="OrthoDB" id="9774600at2"/>
<dbReference type="GO" id="GO:0005886">
    <property type="term" value="C:plasma membrane"/>
    <property type="evidence" value="ECO:0007669"/>
    <property type="project" value="UniProtKB-SubCell"/>
</dbReference>
<dbReference type="eggNOG" id="COG5650">
    <property type="taxonomic scope" value="Bacteria"/>
</dbReference>
<feature type="transmembrane region" description="Helical" evidence="8">
    <location>
        <begin position="7"/>
        <end position="29"/>
    </location>
</feature>
<dbReference type="STRING" id="1348662.CARG_05110"/>
<evidence type="ECO:0000256" key="4">
    <source>
        <dbReference type="ARBA" id="ARBA00022692"/>
    </source>
</evidence>
<feature type="transmembrane region" description="Helical" evidence="8">
    <location>
        <begin position="253"/>
        <end position="277"/>
    </location>
</feature>
<dbReference type="GO" id="GO:0016758">
    <property type="term" value="F:hexosyltransferase activity"/>
    <property type="evidence" value="ECO:0007669"/>
    <property type="project" value="InterPro"/>
</dbReference>
<evidence type="ECO:0000256" key="8">
    <source>
        <dbReference type="SAM" id="Phobius"/>
    </source>
</evidence>